<dbReference type="EMBL" id="CP007155">
    <property type="protein sequence ID" value="AHH98302.1"/>
    <property type="molecule type" value="Genomic_DNA"/>
</dbReference>
<evidence type="ECO:0000313" key="2">
    <source>
        <dbReference type="Proteomes" id="UP000019225"/>
    </source>
</evidence>
<gene>
    <name evidence="1" type="ORF">KALB_4940</name>
</gene>
<name>W5WBP5_9PSEU</name>
<dbReference type="AlphaFoldDB" id="W5WBP5"/>
<organism evidence="1 2">
    <name type="scientific">Kutzneria albida DSM 43870</name>
    <dbReference type="NCBI Taxonomy" id="1449976"/>
    <lineage>
        <taxon>Bacteria</taxon>
        <taxon>Bacillati</taxon>
        <taxon>Actinomycetota</taxon>
        <taxon>Actinomycetes</taxon>
        <taxon>Pseudonocardiales</taxon>
        <taxon>Pseudonocardiaceae</taxon>
        <taxon>Kutzneria</taxon>
    </lineage>
</organism>
<reference evidence="1 2" key="1">
    <citation type="journal article" date="2014" name="BMC Genomics">
        <title>Complete genome sequence of producer of the glycopeptide antibiotic Aculeximycin Kutzneria albida DSM 43870T, a representative of minor genus of Pseudonocardiaceae.</title>
        <authorList>
            <person name="Rebets Y."/>
            <person name="Tokovenko B."/>
            <person name="Lushchyk I."/>
            <person name="Ruckert C."/>
            <person name="Zaburannyi N."/>
            <person name="Bechthold A."/>
            <person name="Kalinowski J."/>
            <person name="Luzhetskyy A."/>
        </authorList>
    </citation>
    <scope>NUCLEOTIDE SEQUENCE [LARGE SCALE GENOMIC DNA]</scope>
    <source>
        <strain evidence="1">DSM 43870</strain>
    </source>
</reference>
<proteinExistence type="predicted"/>
<dbReference type="Proteomes" id="UP000019225">
    <property type="component" value="Chromosome"/>
</dbReference>
<dbReference type="STRING" id="1449976.KALB_4940"/>
<accession>W5WBP5</accession>
<evidence type="ECO:0000313" key="1">
    <source>
        <dbReference type="EMBL" id="AHH98302.1"/>
    </source>
</evidence>
<protein>
    <submittedName>
        <fullName evidence="1">Uncharacterized protein</fullName>
    </submittedName>
</protein>
<sequence length="153" mass="17030">MIPHDDVNPELLAVQTRREWTTPPWPVGSDQLLETTMAARHVWRQTLPEAPSPVESPFVVGSPESTVGGLEDHLAQRINALPNPLRALAAALTEFADQLDEHGVVPVAVNLTTGHEKQYTSIEHDRYTRPAEVHVSIRGVQRSWLNTHTKETP</sequence>
<dbReference type="KEGG" id="kal:KALB_4940"/>
<dbReference type="HOGENOM" id="CLU_1710876_0_0_11"/>
<keyword evidence="2" id="KW-1185">Reference proteome</keyword>
<dbReference type="RefSeq" id="WP_025358321.1">
    <property type="nucleotide sequence ID" value="NZ_CP007155.1"/>
</dbReference>